<evidence type="ECO:0000313" key="2">
    <source>
        <dbReference type="EMBL" id="TVY29459.1"/>
    </source>
</evidence>
<dbReference type="GeneID" id="41981659"/>
<feature type="compositionally biased region" description="Basic and acidic residues" evidence="1">
    <location>
        <begin position="62"/>
        <end position="84"/>
    </location>
</feature>
<dbReference type="OrthoDB" id="3552792at2759"/>
<dbReference type="RefSeq" id="XP_031008246.1">
    <property type="nucleotide sequence ID" value="XM_031146443.1"/>
</dbReference>
<evidence type="ECO:0000256" key="1">
    <source>
        <dbReference type="SAM" id="MobiDB-lite"/>
    </source>
</evidence>
<feature type="compositionally biased region" description="Low complexity" evidence="1">
    <location>
        <begin position="42"/>
        <end position="52"/>
    </location>
</feature>
<feature type="region of interest" description="Disordered" evidence="1">
    <location>
        <begin position="1"/>
        <end position="86"/>
    </location>
</feature>
<evidence type="ECO:0000313" key="3">
    <source>
        <dbReference type="Proteomes" id="UP000431533"/>
    </source>
</evidence>
<organism evidence="2 3">
    <name type="scientific">Lachnellula hyalina</name>
    <dbReference type="NCBI Taxonomy" id="1316788"/>
    <lineage>
        <taxon>Eukaryota</taxon>
        <taxon>Fungi</taxon>
        <taxon>Dikarya</taxon>
        <taxon>Ascomycota</taxon>
        <taxon>Pezizomycotina</taxon>
        <taxon>Leotiomycetes</taxon>
        <taxon>Helotiales</taxon>
        <taxon>Lachnaceae</taxon>
        <taxon>Lachnellula</taxon>
    </lineage>
</organism>
<accession>A0A8H8R6H9</accession>
<protein>
    <submittedName>
        <fullName evidence="2">Uncharacterized protein</fullName>
    </submittedName>
</protein>
<keyword evidence="3" id="KW-1185">Reference proteome</keyword>
<comment type="caution">
    <text evidence="2">The sequence shown here is derived from an EMBL/GenBank/DDBJ whole genome shotgun (WGS) entry which is preliminary data.</text>
</comment>
<gene>
    <name evidence="2" type="ORF">LHYA1_G001461</name>
</gene>
<dbReference type="Proteomes" id="UP000431533">
    <property type="component" value="Unassembled WGS sequence"/>
</dbReference>
<sequence>MPGLPAYRQSQFPDDKPPTLLSPASPKNKSSKSDKVMDDGASTMTTSSFSSTIGLIKSKLPSYKDHKDRKSSESEKKVLKDSKSPKARTAEAYMYISMNK</sequence>
<name>A0A8H8R6H9_9HELO</name>
<reference evidence="2 3" key="1">
    <citation type="submission" date="2018-05" db="EMBL/GenBank/DDBJ databases">
        <title>Genome sequencing and assembly of the regulated plant pathogen Lachnellula willkommii and related sister species for the development of diagnostic species identification markers.</title>
        <authorList>
            <person name="Giroux E."/>
            <person name="Bilodeau G."/>
        </authorList>
    </citation>
    <scope>NUCLEOTIDE SEQUENCE [LARGE SCALE GENOMIC DNA]</scope>
    <source>
        <strain evidence="2 3">CBS 185.66</strain>
    </source>
</reference>
<proteinExistence type="predicted"/>
<dbReference type="AlphaFoldDB" id="A0A8H8R6H9"/>
<dbReference type="EMBL" id="QGMH01000017">
    <property type="protein sequence ID" value="TVY29459.1"/>
    <property type="molecule type" value="Genomic_DNA"/>
</dbReference>